<gene>
    <name evidence="10" type="ORF">EVA96_03205</name>
</gene>
<dbReference type="Proteomes" id="UP000315782">
    <property type="component" value="Unassembled WGS sequence"/>
</dbReference>
<dbReference type="PANTHER" id="PTHR35272:SF3">
    <property type="entry name" value="THIOL:DISULFIDE INTERCHANGE PROTEIN DSBC"/>
    <property type="match status" value="1"/>
</dbReference>
<dbReference type="Gene3D" id="3.10.450.70">
    <property type="entry name" value="Disulphide bond isomerase, DsbC/G, N-terminal"/>
    <property type="match status" value="1"/>
</dbReference>
<comment type="similarity">
    <text evidence="2 7">Belongs to the thioredoxin family. DsbC subfamily.</text>
</comment>
<dbReference type="Pfam" id="PF13098">
    <property type="entry name" value="Thioredoxin_2"/>
    <property type="match status" value="1"/>
</dbReference>
<evidence type="ECO:0000259" key="9">
    <source>
        <dbReference type="Pfam" id="PF13098"/>
    </source>
</evidence>
<comment type="caution">
    <text evidence="10">The sequence shown here is derived from an EMBL/GenBank/DDBJ whole genome shotgun (WGS) entry which is preliminary data.</text>
</comment>
<dbReference type="CDD" id="cd03020">
    <property type="entry name" value="DsbA_DsbC_DsbG"/>
    <property type="match status" value="1"/>
</dbReference>
<evidence type="ECO:0000313" key="10">
    <source>
        <dbReference type="EMBL" id="RZO20018.1"/>
    </source>
</evidence>
<name>A0A520MFL4_9GAMM</name>
<comment type="subcellular location">
    <subcellularLocation>
        <location evidence="1 7">Periplasm</location>
    </subcellularLocation>
</comment>
<feature type="domain" description="Thioredoxin-like fold" evidence="9">
    <location>
        <begin position="114"/>
        <end position="237"/>
    </location>
</feature>
<keyword evidence="4 7" id="KW-0574">Periplasm</keyword>
<evidence type="ECO:0000256" key="5">
    <source>
        <dbReference type="ARBA" id="ARBA00023157"/>
    </source>
</evidence>
<evidence type="ECO:0000313" key="11">
    <source>
        <dbReference type="Proteomes" id="UP000315782"/>
    </source>
</evidence>
<feature type="signal peptide" evidence="7">
    <location>
        <begin position="1"/>
        <end position="21"/>
    </location>
</feature>
<dbReference type="SUPFAM" id="SSF54423">
    <property type="entry name" value="DsbC/DsbG N-terminal domain-like"/>
    <property type="match status" value="1"/>
</dbReference>
<reference evidence="10 11" key="1">
    <citation type="submission" date="2019-02" db="EMBL/GenBank/DDBJ databases">
        <title>Prokaryotic population dynamics and viral predation in marine succession experiment using metagenomics: the confinement effect.</title>
        <authorList>
            <person name="Haro-Moreno J.M."/>
            <person name="Rodriguez-Valera F."/>
            <person name="Lopez-Perez M."/>
        </authorList>
    </citation>
    <scope>NUCLEOTIDE SEQUENCE [LARGE SCALE GENOMIC DNA]</scope>
    <source>
        <strain evidence="10">MED-G163</strain>
    </source>
</reference>
<evidence type="ECO:0000256" key="2">
    <source>
        <dbReference type="ARBA" id="ARBA00009813"/>
    </source>
</evidence>
<keyword evidence="6 7" id="KW-0676">Redox-active center</keyword>
<dbReference type="AlphaFoldDB" id="A0A520MFL4"/>
<dbReference type="InterPro" id="IPR033954">
    <property type="entry name" value="DiS-bond_Isoase_DsbC/G"/>
</dbReference>
<evidence type="ECO:0000256" key="3">
    <source>
        <dbReference type="ARBA" id="ARBA00022729"/>
    </source>
</evidence>
<dbReference type="InterPro" id="IPR009094">
    <property type="entry name" value="DiS-bond_isomerase_DsbC/G_N_sf"/>
</dbReference>
<dbReference type="SUPFAM" id="SSF52833">
    <property type="entry name" value="Thioredoxin-like"/>
    <property type="match status" value="1"/>
</dbReference>
<evidence type="ECO:0000256" key="1">
    <source>
        <dbReference type="ARBA" id="ARBA00004418"/>
    </source>
</evidence>
<keyword evidence="3 7" id="KW-0732">Signal</keyword>
<dbReference type="Pfam" id="PF10411">
    <property type="entry name" value="DsbC_N"/>
    <property type="match status" value="1"/>
</dbReference>
<evidence type="ECO:0000256" key="7">
    <source>
        <dbReference type="RuleBase" id="RU364038"/>
    </source>
</evidence>
<dbReference type="InterPro" id="IPR036249">
    <property type="entry name" value="Thioredoxin-like_sf"/>
</dbReference>
<feature type="domain" description="Disulphide bond isomerase DsbC/G N-terminal" evidence="8">
    <location>
        <begin position="20"/>
        <end position="89"/>
    </location>
</feature>
<evidence type="ECO:0000256" key="6">
    <source>
        <dbReference type="ARBA" id="ARBA00023284"/>
    </source>
</evidence>
<sequence length="239" mass="27249">MKMNKVIMVCFLFIASNFLQTSEEAIKSNLKNILPPNSEIESIEPSNLEGLYKVYYGDLQPIYVSKDGEYFIYGDMYKISGNKVLNITNNEIKSRRLDIINKMAKDEFIEFRSNNEKYLLTVFTDVDCGYCRKLHNEMSEYNELGISIRYAAFPRSGIGTQAFTKMVGAWCSRDPKKSITDLKKDIKLNVSFCEDQPVSKHYVIGQSLGVTGTPSMFTQDGEIFPGYVSPKELLERLKG</sequence>
<dbReference type="PANTHER" id="PTHR35272">
    <property type="entry name" value="THIOL:DISULFIDE INTERCHANGE PROTEIN DSBC-RELATED"/>
    <property type="match status" value="1"/>
</dbReference>
<proteinExistence type="inferred from homology"/>
<dbReference type="GO" id="GO:0042597">
    <property type="term" value="C:periplasmic space"/>
    <property type="evidence" value="ECO:0007669"/>
    <property type="project" value="UniProtKB-SubCell"/>
</dbReference>
<evidence type="ECO:0000256" key="4">
    <source>
        <dbReference type="ARBA" id="ARBA00022764"/>
    </source>
</evidence>
<evidence type="ECO:0000259" key="8">
    <source>
        <dbReference type="Pfam" id="PF10411"/>
    </source>
</evidence>
<dbReference type="InterPro" id="IPR012336">
    <property type="entry name" value="Thioredoxin-like_fold"/>
</dbReference>
<comment type="function">
    <text evidence="7">Required for disulfide bond formation in some periplasmic proteins. Acts by transferring its disulfide bond to other proteins and is reduced in the process.</text>
</comment>
<dbReference type="InterPro" id="IPR051470">
    <property type="entry name" value="Thiol:disulfide_interchange"/>
</dbReference>
<accession>A0A520MFL4</accession>
<protein>
    <recommendedName>
        <fullName evidence="7">Thiol:disulfide interchange protein</fullName>
    </recommendedName>
</protein>
<organism evidence="10 11">
    <name type="scientific">SAR86 cluster bacterium</name>
    <dbReference type="NCBI Taxonomy" id="2030880"/>
    <lineage>
        <taxon>Bacteria</taxon>
        <taxon>Pseudomonadati</taxon>
        <taxon>Pseudomonadota</taxon>
        <taxon>Gammaproteobacteria</taxon>
        <taxon>SAR86 cluster</taxon>
    </lineage>
</organism>
<keyword evidence="5" id="KW-1015">Disulfide bond</keyword>
<feature type="chain" id="PRO_5022252100" description="Thiol:disulfide interchange protein" evidence="7">
    <location>
        <begin position="22"/>
        <end position="239"/>
    </location>
</feature>
<dbReference type="Gene3D" id="3.40.30.10">
    <property type="entry name" value="Glutaredoxin"/>
    <property type="match status" value="1"/>
</dbReference>
<dbReference type="InterPro" id="IPR018950">
    <property type="entry name" value="DiS-bond_isomerase_DsbC/G_N"/>
</dbReference>
<dbReference type="EMBL" id="SHBI01000024">
    <property type="protein sequence ID" value="RZO20018.1"/>
    <property type="molecule type" value="Genomic_DNA"/>
</dbReference>